<dbReference type="EMBL" id="FNCI01000001">
    <property type="protein sequence ID" value="SDF68534.1"/>
    <property type="molecule type" value="Genomic_DNA"/>
</dbReference>
<dbReference type="Gene3D" id="1.20.1440.60">
    <property type="entry name" value="23S rRNA-intervening sequence"/>
    <property type="match status" value="1"/>
</dbReference>
<dbReference type="InterPro" id="IPR012657">
    <property type="entry name" value="23S_rRNA-intervening_sequence"/>
</dbReference>
<name>A0A1G7N3F3_9GAMM</name>
<keyword evidence="2" id="KW-1185">Reference proteome</keyword>
<proteinExistence type="predicted"/>
<dbReference type="NCBIfam" id="TIGR02436">
    <property type="entry name" value="four helix bundle protein"/>
    <property type="match status" value="1"/>
</dbReference>
<organism evidence="1 2">
    <name type="scientific">Onishia taeanensis</name>
    <dbReference type="NCBI Taxonomy" id="284577"/>
    <lineage>
        <taxon>Bacteria</taxon>
        <taxon>Pseudomonadati</taxon>
        <taxon>Pseudomonadota</taxon>
        <taxon>Gammaproteobacteria</taxon>
        <taxon>Oceanospirillales</taxon>
        <taxon>Halomonadaceae</taxon>
        <taxon>Onishia</taxon>
    </lineage>
</organism>
<dbReference type="InterPro" id="IPR036583">
    <property type="entry name" value="23S_rRNA_IVS_sf"/>
</dbReference>
<dbReference type="PANTHER" id="PTHR38471">
    <property type="entry name" value="FOUR HELIX BUNDLE PROTEIN"/>
    <property type="match status" value="1"/>
</dbReference>
<dbReference type="CDD" id="cd16377">
    <property type="entry name" value="23S_rRNA_IVP_like"/>
    <property type="match status" value="1"/>
</dbReference>
<gene>
    <name evidence="1" type="ORF">SAMN05216571_101208</name>
</gene>
<protein>
    <submittedName>
        <fullName evidence="1">Four helix bundle protein</fullName>
    </submittedName>
</protein>
<dbReference type="STRING" id="284577.SAMN05216571_101208"/>
<dbReference type="AlphaFoldDB" id="A0A1G7N3F3"/>
<accession>A0A1G7N3F3</accession>
<evidence type="ECO:0000313" key="1">
    <source>
        <dbReference type="EMBL" id="SDF68534.1"/>
    </source>
</evidence>
<reference evidence="1 2" key="1">
    <citation type="submission" date="2016-10" db="EMBL/GenBank/DDBJ databases">
        <authorList>
            <person name="de Groot N.N."/>
        </authorList>
    </citation>
    <scope>NUCLEOTIDE SEQUENCE [LARGE SCALE GENOMIC DNA]</scope>
    <source>
        <strain evidence="1 2">BH539</strain>
    </source>
</reference>
<evidence type="ECO:0000313" key="2">
    <source>
        <dbReference type="Proteomes" id="UP000198641"/>
    </source>
</evidence>
<sequence length="117" mass="13393">MDFEQLDVWKRSARLSASLYRHFADSRDFGFKDQITRSGLSVPSNIAEGMTRPSVKDRTKFLYIAKGSCAELRTQIYIGVEIGYIEREKGHDWVKETKEIAAMLTGLIRKQGDFGTR</sequence>
<dbReference type="OrthoDB" id="160990at2"/>
<dbReference type="NCBIfam" id="NF008912">
    <property type="entry name" value="PRK12275.1-6"/>
    <property type="match status" value="1"/>
</dbReference>
<dbReference type="Pfam" id="PF05635">
    <property type="entry name" value="23S_rRNA_IVP"/>
    <property type="match status" value="1"/>
</dbReference>
<dbReference type="SUPFAM" id="SSF158446">
    <property type="entry name" value="IVS-encoded protein-like"/>
    <property type="match status" value="1"/>
</dbReference>
<dbReference type="RefSeq" id="WP_092522203.1">
    <property type="nucleotide sequence ID" value="NZ_FNCI01000001.1"/>
</dbReference>
<dbReference type="Proteomes" id="UP000198641">
    <property type="component" value="Unassembled WGS sequence"/>
</dbReference>
<dbReference type="PANTHER" id="PTHR38471:SF2">
    <property type="entry name" value="FOUR HELIX BUNDLE PROTEIN"/>
    <property type="match status" value="1"/>
</dbReference>